<evidence type="ECO:0000256" key="11">
    <source>
        <dbReference type="ARBA" id="ARBA00038905"/>
    </source>
</evidence>
<evidence type="ECO:0000256" key="8">
    <source>
        <dbReference type="ARBA" id="ARBA00022842"/>
    </source>
</evidence>
<evidence type="ECO:0000313" key="15">
    <source>
        <dbReference type="Proteomes" id="UP001500822"/>
    </source>
</evidence>
<evidence type="ECO:0000256" key="6">
    <source>
        <dbReference type="ARBA" id="ARBA00022763"/>
    </source>
</evidence>
<dbReference type="PANTHER" id="PTHR47707">
    <property type="entry name" value="8-OXO-DGTP DIPHOSPHATASE"/>
    <property type="match status" value="1"/>
</dbReference>
<dbReference type="SUPFAM" id="SSF55811">
    <property type="entry name" value="Nudix"/>
    <property type="match status" value="1"/>
</dbReference>
<protein>
    <recommendedName>
        <fullName evidence="11">8-oxo-dGTP diphosphatase</fullName>
        <ecNumber evidence="11">3.6.1.55</ecNumber>
    </recommendedName>
</protein>
<proteinExistence type="inferred from homology"/>
<keyword evidence="8" id="KW-0460">Magnesium</keyword>
<keyword evidence="3" id="KW-0515">Mutator protein</keyword>
<comment type="similarity">
    <text evidence="2 12">Belongs to the Nudix hydrolase family.</text>
</comment>
<evidence type="ECO:0000259" key="13">
    <source>
        <dbReference type="PROSITE" id="PS51462"/>
    </source>
</evidence>
<accession>A0ABP8Z3T8</accession>
<dbReference type="InterPro" id="IPR015797">
    <property type="entry name" value="NUDIX_hydrolase-like_dom_sf"/>
</dbReference>
<dbReference type="PROSITE" id="PS00893">
    <property type="entry name" value="NUDIX_BOX"/>
    <property type="match status" value="1"/>
</dbReference>
<evidence type="ECO:0000256" key="5">
    <source>
        <dbReference type="ARBA" id="ARBA00022723"/>
    </source>
</evidence>
<dbReference type="InterPro" id="IPR000086">
    <property type="entry name" value="NUDIX_hydrolase_dom"/>
</dbReference>
<dbReference type="Gene3D" id="3.90.79.10">
    <property type="entry name" value="Nucleoside Triphosphate Pyrophosphohydrolase"/>
    <property type="match status" value="1"/>
</dbReference>
<dbReference type="PROSITE" id="PS51462">
    <property type="entry name" value="NUDIX"/>
    <property type="match status" value="1"/>
</dbReference>
<dbReference type="Pfam" id="PF00293">
    <property type="entry name" value="NUDIX"/>
    <property type="match status" value="1"/>
</dbReference>
<evidence type="ECO:0000256" key="4">
    <source>
        <dbReference type="ARBA" id="ARBA00022705"/>
    </source>
</evidence>
<comment type="caution">
    <text evidence="14">The sequence shown here is derived from an EMBL/GenBank/DDBJ whole genome shotgun (WGS) entry which is preliminary data.</text>
</comment>
<dbReference type="PRINTS" id="PR00502">
    <property type="entry name" value="NUDIXFAMILY"/>
</dbReference>
<comment type="cofactor">
    <cofactor evidence="1">
        <name>Mg(2+)</name>
        <dbReference type="ChEBI" id="CHEBI:18420"/>
    </cofactor>
</comment>
<name>A0ABP8Z3T8_9ACTN</name>
<keyword evidence="15" id="KW-1185">Reference proteome</keyword>
<dbReference type="CDD" id="cd03425">
    <property type="entry name" value="NUDIX_MutT_NudA_like"/>
    <property type="match status" value="1"/>
</dbReference>
<evidence type="ECO:0000256" key="9">
    <source>
        <dbReference type="ARBA" id="ARBA00023204"/>
    </source>
</evidence>
<evidence type="ECO:0000256" key="2">
    <source>
        <dbReference type="ARBA" id="ARBA00005582"/>
    </source>
</evidence>
<evidence type="ECO:0000256" key="3">
    <source>
        <dbReference type="ARBA" id="ARBA00022457"/>
    </source>
</evidence>
<keyword evidence="9" id="KW-0234">DNA repair</keyword>
<feature type="domain" description="Nudix hydrolase" evidence="13">
    <location>
        <begin position="1"/>
        <end position="130"/>
    </location>
</feature>
<evidence type="ECO:0000256" key="7">
    <source>
        <dbReference type="ARBA" id="ARBA00022801"/>
    </source>
</evidence>
<keyword evidence="7 12" id="KW-0378">Hydrolase</keyword>
<dbReference type="PANTHER" id="PTHR47707:SF1">
    <property type="entry name" value="NUDIX HYDROLASE FAMILY PROTEIN"/>
    <property type="match status" value="1"/>
</dbReference>
<gene>
    <name evidence="14" type="ORF">GCM10023217_13380</name>
</gene>
<dbReference type="Proteomes" id="UP001500822">
    <property type="component" value="Unassembled WGS sequence"/>
</dbReference>
<dbReference type="EC" id="3.6.1.55" evidence="11"/>
<evidence type="ECO:0000256" key="1">
    <source>
        <dbReference type="ARBA" id="ARBA00001946"/>
    </source>
</evidence>
<keyword evidence="5" id="KW-0479">Metal-binding</keyword>
<dbReference type="InterPro" id="IPR020084">
    <property type="entry name" value="NUDIX_hydrolase_CS"/>
</dbReference>
<dbReference type="InterPro" id="IPR020476">
    <property type="entry name" value="Nudix_hydrolase"/>
</dbReference>
<organism evidence="14 15">
    <name type="scientific">Gordonia alkaliphila</name>
    <dbReference type="NCBI Taxonomy" id="1053547"/>
    <lineage>
        <taxon>Bacteria</taxon>
        <taxon>Bacillati</taxon>
        <taxon>Actinomycetota</taxon>
        <taxon>Actinomycetes</taxon>
        <taxon>Mycobacteriales</taxon>
        <taxon>Gordoniaceae</taxon>
        <taxon>Gordonia</taxon>
    </lineage>
</organism>
<evidence type="ECO:0000256" key="12">
    <source>
        <dbReference type="RuleBase" id="RU003476"/>
    </source>
</evidence>
<dbReference type="EMBL" id="BAABIE010000005">
    <property type="protein sequence ID" value="GAA4745590.1"/>
    <property type="molecule type" value="Genomic_DNA"/>
</dbReference>
<comment type="catalytic activity">
    <reaction evidence="10">
        <text>8-oxo-dGTP + H2O = 8-oxo-dGMP + diphosphate + H(+)</text>
        <dbReference type="Rhea" id="RHEA:31575"/>
        <dbReference type="ChEBI" id="CHEBI:15377"/>
        <dbReference type="ChEBI" id="CHEBI:15378"/>
        <dbReference type="ChEBI" id="CHEBI:33019"/>
        <dbReference type="ChEBI" id="CHEBI:63224"/>
        <dbReference type="ChEBI" id="CHEBI:77896"/>
        <dbReference type="EC" id="3.6.1.55"/>
    </reaction>
</comment>
<keyword evidence="6" id="KW-0227">DNA damage</keyword>
<evidence type="ECO:0000256" key="10">
    <source>
        <dbReference type="ARBA" id="ARBA00035861"/>
    </source>
</evidence>
<sequence>MRFVVAGAVVRERVERELLLAQRSYPADVAGLWELPGGKLAPGETAPAALVRELTEELTVTVRPGAALTQQVLLQPDLTLIAHWATLVDGVPRAVEHQGLTWVDADGLAAMAAGGELVPADTAWVPELLTYLRGRDSAGPS</sequence>
<dbReference type="InterPro" id="IPR047127">
    <property type="entry name" value="MutT-like"/>
</dbReference>
<evidence type="ECO:0000313" key="14">
    <source>
        <dbReference type="EMBL" id="GAA4745590.1"/>
    </source>
</evidence>
<reference evidence="15" key="1">
    <citation type="journal article" date="2019" name="Int. J. Syst. Evol. Microbiol.">
        <title>The Global Catalogue of Microorganisms (GCM) 10K type strain sequencing project: providing services to taxonomists for standard genome sequencing and annotation.</title>
        <authorList>
            <consortium name="The Broad Institute Genomics Platform"/>
            <consortium name="The Broad Institute Genome Sequencing Center for Infectious Disease"/>
            <person name="Wu L."/>
            <person name="Ma J."/>
        </authorList>
    </citation>
    <scope>NUCLEOTIDE SEQUENCE [LARGE SCALE GENOMIC DNA]</scope>
    <source>
        <strain evidence="15">JCM 18077</strain>
    </source>
</reference>
<dbReference type="RefSeq" id="WP_345312886.1">
    <property type="nucleotide sequence ID" value="NZ_BAABIE010000005.1"/>
</dbReference>
<keyword evidence="4" id="KW-0235">DNA replication</keyword>